<evidence type="ECO:0000313" key="3">
    <source>
        <dbReference type="Proteomes" id="UP000822993"/>
    </source>
</evidence>
<dbReference type="RefSeq" id="WP_191805923.1">
    <property type="nucleotide sequence ID" value="NZ_JACSPN010000035.1"/>
</dbReference>
<keyword evidence="3" id="KW-1185">Reference proteome</keyword>
<feature type="domain" description="Helix-turn-helix" evidence="1">
    <location>
        <begin position="99"/>
        <end position="141"/>
    </location>
</feature>
<sequence>MTEYNAHIEWATRSGDDDELVDALVDYHPAVSRGARGHVAAEITLPAESLRQAATTALAIAETGAVRAALDGADVLALEVLPTAEFDQRNGLDPMPELVSVTEAAEELDVSRQAVLQRLESGSLPGTKVGKTWVVQARALEPFKPTA</sequence>
<organism evidence="2 3">
    <name type="scientific">Oerskovia douganii</name>
    <dbReference type="NCBI Taxonomy" id="2762210"/>
    <lineage>
        <taxon>Bacteria</taxon>
        <taxon>Bacillati</taxon>
        <taxon>Actinomycetota</taxon>
        <taxon>Actinomycetes</taxon>
        <taxon>Micrococcales</taxon>
        <taxon>Cellulomonadaceae</taxon>
        <taxon>Oerskovia</taxon>
    </lineage>
</organism>
<comment type="caution">
    <text evidence="2">The sequence shown here is derived from an EMBL/GenBank/DDBJ whole genome shotgun (WGS) entry which is preliminary data.</text>
</comment>
<name>A0A9D5Z0M3_9CELL</name>
<protein>
    <submittedName>
        <fullName evidence="2">Helix-turn-helix domain-containing protein</fullName>
    </submittedName>
</protein>
<proteinExistence type="predicted"/>
<evidence type="ECO:0000313" key="2">
    <source>
        <dbReference type="EMBL" id="MBE7702157.1"/>
    </source>
</evidence>
<accession>A0A9D5Z0M3</accession>
<dbReference type="Proteomes" id="UP000822993">
    <property type="component" value="Unassembled WGS sequence"/>
</dbReference>
<dbReference type="InterPro" id="IPR041657">
    <property type="entry name" value="HTH_17"/>
</dbReference>
<evidence type="ECO:0000259" key="1">
    <source>
        <dbReference type="Pfam" id="PF12728"/>
    </source>
</evidence>
<dbReference type="EMBL" id="JACSPN010000035">
    <property type="protein sequence ID" value="MBE7702157.1"/>
    <property type="molecule type" value="Genomic_DNA"/>
</dbReference>
<dbReference type="AlphaFoldDB" id="A0A9D5Z0M3"/>
<dbReference type="Pfam" id="PF12728">
    <property type="entry name" value="HTH_17"/>
    <property type="match status" value="1"/>
</dbReference>
<gene>
    <name evidence="2" type="ORF">H9623_17850</name>
</gene>
<reference evidence="2 3" key="1">
    <citation type="submission" date="2020-08" db="EMBL/GenBank/DDBJ databases">
        <title>A Genomic Blueprint of the Chicken Gut Microbiome.</title>
        <authorList>
            <person name="Gilroy R."/>
            <person name="Ravi A."/>
            <person name="Getino M."/>
            <person name="Pursley I."/>
            <person name="Horton D.L."/>
            <person name="Alikhan N.-F."/>
            <person name="Baker D."/>
            <person name="Gharbi K."/>
            <person name="Hall N."/>
            <person name="Watson M."/>
            <person name="Adriaenssens E.M."/>
            <person name="Foster-Nyarko E."/>
            <person name="Jarju S."/>
            <person name="Secka A."/>
            <person name="Antonio M."/>
            <person name="Oren A."/>
            <person name="Chaudhuri R."/>
            <person name="La Ragione R.M."/>
            <person name="Hildebrand F."/>
            <person name="Pallen M.J."/>
        </authorList>
    </citation>
    <scope>NUCLEOTIDE SEQUENCE [LARGE SCALE GENOMIC DNA]</scope>
    <source>
        <strain evidence="2 3">Sa1BUA8</strain>
    </source>
</reference>